<sequence length="103" mass="11440">MSGFTRLSAVLEDADGKLFFGCPGCNMLHGLNVLNGLKPDWTWNGDAEKPKFSPSVLVTYRWGPEQAEVRCHSFAREGRIEFFSDCTHALAGKTVDLPSVEDY</sequence>
<evidence type="ECO:0008006" key="3">
    <source>
        <dbReference type="Google" id="ProtNLM"/>
    </source>
</evidence>
<dbReference type="RefSeq" id="WP_016492475.1">
    <property type="nucleotide sequence ID" value="NC_021499.1"/>
</dbReference>
<name>S6AV34_METRE</name>
<dbReference type="AlphaFoldDB" id="S6AV34"/>
<organism evidence="1 2">
    <name type="scientific">Metapseudomonas resinovorans NBRC 106553</name>
    <dbReference type="NCBI Taxonomy" id="1245471"/>
    <lineage>
        <taxon>Bacteria</taxon>
        <taxon>Pseudomonadati</taxon>
        <taxon>Pseudomonadota</taxon>
        <taxon>Gammaproteobacteria</taxon>
        <taxon>Pseudomonadales</taxon>
        <taxon>Pseudomonadaceae</taxon>
        <taxon>Metapseudomonas</taxon>
    </lineage>
</organism>
<evidence type="ECO:0000313" key="1">
    <source>
        <dbReference type="EMBL" id="BAN48281.1"/>
    </source>
</evidence>
<dbReference type="OrthoDB" id="5196042at2"/>
<evidence type="ECO:0000313" key="2">
    <source>
        <dbReference type="Proteomes" id="UP000015503"/>
    </source>
</evidence>
<reference evidence="1 2" key="1">
    <citation type="journal article" date="2013" name="Genome Announc.">
        <title>Complete Genome Sequence of the Carbazole Degrader Pseudomonas resinovorans Strain CA10 (NBRC 106553).</title>
        <authorList>
            <person name="Shintani M."/>
            <person name="Hosoyama A."/>
            <person name="Ohji S."/>
            <person name="Tsuchikane K."/>
            <person name="Takarada H."/>
            <person name="Yamazoe A."/>
            <person name="Fujita N."/>
            <person name="Nojiri H."/>
        </authorList>
    </citation>
    <scope>NUCLEOTIDE SEQUENCE [LARGE SCALE GENOMIC DNA]</scope>
    <source>
        <strain evidence="1 2">NBRC 106553</strain>
    </source>
</reference>
<dbReference type="PATRIC" id="fig|1245471.3.peg.2577"/>
<dbReference type="eggNOG" id="ENOG5032ZJM">
    <property type="taxonomic scope" value="Bacteria"/>
</dbReference>
<dbReference type="Proteomes" id="UP000015503">
    <property type="component" value="Chromosome"/>
</dbReference>
<accession>S6AV34</accession>
<dbReference type="KEGG" id="pre:PCA10_25490"/>
<proteinExistence type="predicted"/>
<dbReference type="HOGENOM" id="CLU_179971_0_0_6"/>
<dbReference type="EMBL" id="AP013068">
    <property type="protein sequence ID" value="BAN48281.1"/>
    <property type="molecule type" value="Genomic_DNA"/>
</dbReference>
<protein>
    <recommendedName>
        <fullName evidence="3">Ammonia monooxygenase</fullName>
    </recommendedName>
</protein>
<gene>
    <name evidence="1" type="ORF">PCA10_25490</name>
</gene>
<dbReference type="Pfam" id="PF20137">
    <property type="entry name" value="BubE"/>
    <property type="match status" value="1"/>
</dbReference>
<keyword evidence="2" id="KW-1185">Reference proteome</keyword>
<dbReference type="STRING" id="1245471.PCA10_25490"/>
<dbReference type="InterPro" id="IPR045384">
    <property type="entry name" value="DUF6527"/>
</dbReference>